<organism evidence="2 3">
    <name type="scientific">Lentithecium fluviatile CBS 122367</name>
    <dbReference type="NCBI Taxonomy" id="1168545"/>
    <lineage>
        <taxon>Eukaryota</taxon>
        <taxon>Fungi</taxon>
        <taxon>Dikarya</taxon>
        <taxon>Ascomycota</taxon>
        <taxon>Pezizomycotina</taxon>
        <taxon>Dothideomycetes</taxon>
        <taxon>Pleosporomycetidae</taxon>
        <taxon>Pleosporales</taxon>
        <taxon>Massarineae</taxon>
        <taxon>Lentitheciaceae</taxon>
        <taxon>Lentithecium</taxon>
    </lineage>
</organism>
<feature type="domain" description="Heterokaryon incompatibility" evidence="1">
    <location>
        <begin position="24"/>
        <end position="115"/>
    </location>
</feature>
<dbReference type="Pfam" id="PF06985">
    <property type="entry name" value="HET"/>
    <property type="match status" value="1"/>
</dbReference>
<dbReference type="OrthoDB" id="674604at2759"/>
<keyword evidence="3" id="KW-1185">Reference proteome</keyword>
<name>A0A6G1J2J6_9PLEO</name>
<sequence>MRLLSVDKDGKLCLTEFHQNIPPYAVLSHTWRPDGGEVLFKNVNDGSAREKAGYNKVAFCRETAASHGLKYFWVDTCCIDKSSSSELQESINSMFSYYRGANRCYVYLADVSVRDYDLSSHSSQRSLETSFRNSRWFTRGWTLQELIAPSSVEFYSQEGKRLGDKHSLGPQIHEATGIPVSAFQGAPLSGFDIEARLRWSKGRQTTREEDWAYSLFGIFDVCLPLLYGEGRTKAITRLMREIHLGSRGKCLVR</sequence>
<protein>
    <submittedName>
        <fullName evidence="2">HET-domain-containing protein</fullName>
    </submittedName>
</protein>
<dbReference type="Proteomes" id="UP000799291">
    <property type="component" value="Unassembled WGS sequence"/>
</dbReference>
<evidence type="ECO:0000313" key="2">
    <source>
        <dbReference type="EMBL" id="KAF2684430.1"/>
    </source>
</evidence>
<dbReference type="PANTHER" id="PTHR10622:SF10">
    <property type="entry name" value="HET DOMAIN-CONTAINING PROTEIN"/>
    <property type="match status" value="1"/>
</dbReference>
<reference evidence="2" key="1">
    <citation type="journal article" date="2020" name="Stud. Mycol.">
        <title>101 Dothideomycetes genomes: a test case for predicting lifestyles and emergence of pathogens.</title>
        <authorList>
            <person name="Haridas S."/>
            <person name="Albert R."/>
            <person name="Binder M."/>
            <person name="Bloem J."/>
            <person name="Labutti K."/>
            <person name="Salamov A."/>
            <person name="Andreopoulos B."/>
            <person name="Baker S."/>
            <person name="Barry K."/>
            <person name="Bills G."/>
            <person name="Bluhm B."/>
            <person name="Cannon C."/>
            <person name="Castanera R."/>
            <person name="Culley D."/>
            <person name="Daum C."/>
            <person name="Ezra D."/>
            <person name="Gonzalez J."/>
            <person name="Henrissat B."/>
            <person name="Kuo A."/>
            <person name="Liang C."/>
            <person name="Lipzen A."/>
            <person name="Lutzoni F."/>
            <person name="Magnuson J."/>
            <person name="Mondo S."/>
            <person name="Nolan M."/>
            <person name="Ohm R."/>
            <person name="Pangilinan J."/>
            <person name="Park H.-J."/>
            <person name="Ramirez L."/>
            <person name="Alfaro M."/>
            <person name="Sun H."/>
            <person name="Tritt A."/>
            <person name="Yoshinaga Y."/>
            <person name="Zwiers L.-H."/>
            <person name="Turgeon B."/>
            <person name="Goodwin S."/>
            <person name="Spatafora J."/>
            <person name="Crous P."/>
            <person name="Grigoriev I."/>
        </authorList>
    </citation>
    <scope>NUCLEOTIDE SEQUENCE</scope>
    <source>
        <strain evidence="2">CBS 122367</strain>
    </source>
</reference>
<evidence type="ECO:0000259" key="1">
    <source>
        <dbReference type="Pfam" id="PF06985"/>
    </source>
</evidence>
<dbReference type="AlphaFoldDB" id="A0A6G1J2J6"/>
<dbReference type="InterPro" id="IPR010730">
    <property type="entry name" value="HET"/>
</dbReference>
<gene>
    <name evidence="2" type="ORF">K458DRAFT_302408</name>
</gene>
<dbReference type="EMBL" id="MU005581">
    <property type="protein sequence ID" value="KAF2684430.1"/>
    <property type="molecule type" value="Genomic_DNA"/>
</dbReference>
<dbReference type="PANTHER" id="PTHR10622">
    <property type="entry name" value="HET DOMAIN-CONTAINING PROTEIN"/>
    <property type="match status" value="1"/>
</dbReference>
<proteinExistence type="predicted"/>
<evidence type="ECO:0000313" key="3">
    <source>
        <dbReference type="Proteomes" id="UP000799291"/>
    </source>
</evidence>
<accession>A0A6G1J2J6</accession>